<dbReference type="Proteomes" id="UP001239994">
    <property type="component" value="Unassembled WGS sequence"/>
</dbReference>
<reference evidence="2" key="1">
    <citation type="submission" date="2023-03" db="EMBL/GenBank/DDBJ databases">
        <title>Electrophorus voltai genome.</title>
        <authorList>
            <person name="Bian C."/>
        </authorList>
    </citation>
    <scope>NUCLEOTIDE SEQUENCE</scope>
    <source>
        <strain evidence="2">CB-2022</strain>
        <tissue evidence="2">Muscle</tissue>
    </source>
</reference>
<gene>
    <name evidence="2" type="ORF">P4O66_016273</name>
</gene>
<keyword evidence="3" id="KW-1185">Reference proteome</keyword>
<comment type="caution">
    <text evidence="2">The sequence shown here is derived from an EMBL/GenBank/DDBJ whole genome shotgun (WGS) entry which is preliminary data.</text>
</comment>
<sequence length="154" mass="16314">MSGAHPTQDGLGTANPGRPLNRREEGRISASFRAVRSASTQTHKALGCSACYQHKCCKRVPGPNGDMGVHARPSSGHAPPPNGPPSSSHSRSVPEAVCFRGSGQTPPVLLVTPQKGRNSGFSPAHRRSHWLHQIALFTVLVGHSSLSSVPLHLR</sequence>
<accession>A0AAD9DPC2</accession>
<evidence type="ECO:0000313" key="2">
    <source>
        <dbReference type="EMBL" id="KAK1787789.1"/>
    </source>
</evidence>
<feature type="non-terminal residue" evidence="2">
    <location>
        <position position="1"/>
    </location>
</feature>
<proteinExistence type="predicted"/>
<evidence type="ECO:0000313" key="3">
    <source>
        <dbReference type="Proteomes" id="UP001239994"/>
    </source>
</evidence>
<organism evidence="2 3">
    <name type="scientific">Electrophorus voltai</name>
    <dbReference type="NCBI Taxonomy" id="2609070"/>
    <lineage>
        <taxon>Eukaryota</taxon>
        <taxon>Metazoa</taxon>
        <taxon>Chordata</taxon>
        <taxon>Craniata</taxon>
        <taxon>Vertebrata</taxon>
        <taxon>Euteleostomi</taxon>
        <taxon>Actinopterygii</taxon>
        <taxon>Neopterygii</taxon>
        <taxon>Teleostei</taxon>
        <taxon>Ostariophysi</taxon>
        <taxon>Gymnotiformes</taxon>
        <taxon>Gymnotoidei</taxon>
        <taxon>Gymnotidae</taxon>
        <taxon>Electrophorus</taxon>
    </lineage>
</organism>
<feature type="region of interest" description="Disordered" evidence="1">
    <location>
        <begin position="1"/>
        <end position="23"/>
    </location>
</feature>
<feature type="region of interest" description="Disordered" evidence="1">
    <location>
        <begin position="62"/>
        <end position="108"/>
    </location>
</feature>
<name>A0AAD9DPC2_9TELE</name>
<protein>
    <submittedName>
        <fullName evidence="2">Uncharacterized protein</fullName>
    </submittedName>
</protein>
<evidence type="ECO:0000256" key="1">
    <source>
        <dbReference type="SAM" id="MobiDB-lite"/>
    </source>
</evidence>
<dbReference type="EMBL" id="JAROKS010000023">
    <property type="protein sequence ID" value="KAK1787789.1"/>
    <property type="molecule type" value="Genomic_DNA"/>
</dbReference>
<dbReference type="AlphaFoldDB" id="A0AAD9DPC2"/>
<feature type="compositionally biased region" description="Low complexity" evidence="1">
    <location>
        <begin position="85"/>
        <end position="94"/>
    </location>
</feature>